<dbReference type="InterPro" id="IPR051702">
    <property type="entry name" value="SH3_domain_YSC84-like"/>
</dbReference>
<evidence type="ECO:0000313" key="2">
    <source>
        <dbReference type="EMBL" id="ACU24110.1"/>
    </source>
</evidence>
<evidence type="ECO:0000259" key="1">
    <source>
        <dbReference type="Pfam" id="PF04366"/>
    </source>
</evidence>
<dbReference type="EMBL" id="BT098922">
    <property type="protein sequence ID" value="ACU24110.1"/>
    <property type="molecule type" value="mRNA"/>
</dbReference>
<reference evidence="2" key="1">
    <citation type="submission" date="2009-08" db="EMBL/GenBank/DDBJ databases">
        <authorList>
            <person name="Cheung F."/>
            <person name="Xiao Y."/>
            <person name="Chan A."/>
            <person name="Moskal W."/>
            <person name="Town C.D."/>
        </authorList>
    </citation>
    <scope>NUCLEOTIDE SEQUENCE</scope>
</reference>
<dbReference type="Pfam" id="PF04366">
    <property type="entry name" value="Ysc84"/>
    <property type="match status" value="1"/>
</dbReference>
<accession>C6TMG8</accession>
<dbReference type="ExpressionAtlas" id="C6TMG8">
    <property type="expression patterns" value="baseline and differential"/>
</dbReference>
<protein>
    <recommendedName>
        <fullName evidence="1">Ysc84 actin-binding domain-containing protein</fullName>
    </recommendedName>
</protein>
<proteinExistence type="evidence at transcript level"/>
<feature type="domain" description="Ysc84 actin-binding" evidence="1">
    <location>
        <begin position="2"/>
        <end position="63"/>
    </location>
</feature>
<organism evidence="2">
    <name type="scientific">Glycine max</name>
    <name type="common">Soybean</name>
    <name type="synonym">Glycine hispida</name>
    <dbReference type="NCBI Taxonomy" id="3847"/>
    <lineage>
        <taxon>Eukaryota</taxon>
        <taxon>Viridiplantae</taxon>
        <taxon>Streptophyta</taxon>
        <taxon>Embryophyta</taxon>
        <taxon>Tracheophyta</taxon>
        <taxon>Spermatophyta</taxon>
        <taxon>Magnoliopsida</taxon>
        <taxon>eudicotyledons</taxon>
        <taxon>Gunneridae</taxon>
        <taxon>Pentapetalae</taxon>
        <taxon>rosids</taxon>
        <taxon>fabids</taxon>
        <taxon>Fabales</taxon>
        <taxon>Fabaceae</taxon>
        <taxon>Papilionoideae</taxon>
        <taxon>50 kb inversion clade</taxon>
        <taxon>NPAAA clade</taxon>
        <taxon>indigoferoid/millettioid clade</taxon>
        <taxon>Phaseoleae</taxon>
        <taxon>Glycine</taxon>
        <taxon>Glycine subgen. Soja</taxon>
    </lineage>
</organism>
<dbReference type="PANTHER" id="PTHR15629">
    <property type="entry name" value="SH3YL1 PROTEIN"/>
    <property type="match status" value="1"/>
</dbReference>
<sequence>MCYTYSCSKGAFVGVSLEGNIVATRMDANLCFYGDPYLTTFDILLGMVDRPKAAQPLYGSLQELYSCLRF</sequence>
<dbReference type="InterPro" id="IPR007461">
    <property type="entry name" value="Ysc84_actin-binding"/>
</dbReference>
<dbReference type="PANTHER" id="PTHR15629:SF2">
    <property type="entry name" value="SH3 DOMAIN-CONTAINING YSC84-LIKE PROTEIN 1"/>
    <property type="match status" value="1"/>
</dbReference>
<name>C6TMG8_SOYBN</name>
<dbReference type="AlphaFoldDB" id="C6TMG8"/>